<dbReference type="AlphaFoldDB" id="A0A4U0QK47"/>
<sequence>MRHRLIGMIRRRPALLDALRQARVAVLGRLPGAAARPASTIPPIDWRRATPGLPVPPPLLLDDIPVVPARRLHHEVLSDGGPVWPDFDTTPVVRHLIHDTPADINATPARRPGPRLDRPVIWGGRCLFHFGHLAAEHLNRLPGALYHHPNAEALFLLPPGKLGREVPGYFWDMTAWFGLRPDRVRLVTRPMVAGRLMVTPQTEHMSAHPPPDWHLDLLDQLPKLHGLEPVPNRALYVTRMGQLPRGSGAHAGEAALVDALRAAGVAIMDPGREGLMRQMALYAGARLLIFAEGSAMHGRQLLGRVDQTILVLRRRPHSTMARAQLQPRCTRLDYAPVIRGFATPIHLGGSEMLPHGITFLAPQRLFGILRGYGVELAPHWDGDRFAAAEARDAQLWRDAILARSDIDRAATLDRMSAVLTRMGVA</sequence>
<name>A0A4U0QK47_9RHOB</name>
<comment type="caution">
    <text evidence="2">The sequence shown here is derived from an EMBL/GenBank/DDBJ whole genome shotgun (WGS) entry which is preliminary data.</text>
</comment>
<organism evidence="2 3">
    <name type="scientific">Paracoccus hibiscisoli</name>
    <dbReference type="NCBI Taxonomy" id="2023261"/>
    <lineage>
        <taxon>Bacteria</taxon>
        <taxon>Pseudomonadati</taxon>
        <taxon>Pseudomonadota</taxon>
        <taxon>Alphaproteobacteria</taxon>
        <taxon>Rhodobacterales</taxon>
        <taxon>Paracoccaceae</taxon>
        <taxon>Paracoccus</taxon>
    </lineage>
</organism>
<dbReference type="InterPro" id="IPR049625">
    <property type="entry name" value="Glyco_transf_61_cat"/>
</dbReference>
<dbReference type="EMBL" id="SUNH01000024">
    <property type="protein sequence ID" value="TJZ82083.1"/>
    <property type="molecule type" value="Genomic_DNA"/>
</dbReference>
<evidence type="ECO:0000259" key="1">
    <source>
        <dbReference type="Pfam" id="PF04577"/>
    </source>
</evidence>
<evidence type="ECO:0000313" key="2">
    <source>
        <dbReference type="EMBL" id="TJZ82083.1"/>
    </source>
</evidence>
<protein>
    <submittedName>
        <fullName evidence="2">Glycosyltransferase family 61 protein</fullName>
    </submittedName>
</protein>
<dbReference type="RefSeq" id="WP_136857778.1">
    <property type="nucleotide sequence ID" value="NZ_SUNH01000024.1"/>
</dbReference>
<keyword evidence="3" id="KW-1185">Reference proteome</keyword>
<dbReference type="Proteomes" id="UP000306223">
    <property type="component" value="Unassembled WGS sequence"/>
</dbReference>
<dbReference type="Pfam" id="PF04577">
    <property type="entry name" value="Glyco_transf_61"/>
    <property type="match status" value="1"/>
</dbReference>
<feature type="domain" description="Glycosyltransferase 61 catalytic" evidence="1">
    <location>
        <begin position="130"/>
        <end position="297"/>
    </location>
</feature>
<dbReference type="OrthoDB" id="3760154at2"/>
<accession>A0A4U0QK47</accession>
<reference evidence="2 3" key="1">
    <citation type="submission" date="2019-04" db="EMBL/GenBank/DDBJ databases">
        <authorList>
            <person name="Li J."/>
        </authorList>
    </citation>
    <scope>NUCLEOTIDE SEQUENCE [LARGE SCALE GENOMIC DNA]</scope>
    <source>
        <strain evidence="2 3">CCTCC AB2016182</strain>
    </source>
</reference>
<keyword evidence="2" id="KW-0808">Transferase</keyword>
<proteinExistence type="predicted"/>
<gene>
    <name evidence="2" type="ORF">FA740_15675</name>
</gene>
<dbReference type="GO" id="GO:0016757">
    <property type="term" value="F:glycosyltransferase activity"/>
    <property type="evidence" value="ECO:0007669"/>
    <property type="project" value="InterPro"/>
</dbReference>
<evidence type="ECO:0000313" key="3">
    <source>
        <dbReference type="Proteomes" id="UP000306223"/>
    </source>
</evidence>